<proteinExistence type="predicted"/>
<sequence>MHWVSWQPGKIQQLAKATKPLTAQEHTPPLTTQPRQKNTYLGKGKFPTVNIPRDVVLEEILGEMVVKTMQPSVFN</sequence>
<feature type="compositionally biased region" description="Polar residues" evidence="1">
    <location>
        <begin position="29"/>
        <end position="39"/>
    </location>
</feature>
<keyword evidence="3" id="KW-1185">Reference proteome</keyword>
<accession>A0A7J6FCJ4</accession>
<feature type="region of interest" description="Disordered" evidence="1">
    <location>
        <begin position="17"/>
        <end position="44"/>
    </location>
</feature>
<reference evidence="2 3" key="1">
    <citation type="journal article" date="2020" name="bioRxiv">
        <title>Sequence and annotation of 42 cannabis genomes reveals extensive copy number variation in cannabinoid synthesis and pathogen resistance genes.</title>
        <authorList>
            <person name="Mckernan K.J."/>
            <person name="Helbert Y."/>
            <person name="Kane L.T."/>
            <person name="Ebling H."/>
            <person name="Zhang L."/>
            <person name="Liu B."/>
            <person name="Eaton Z."/>
            <person name="Mclaughlin S."/>
            <person name="Kingan S."/>
            <person name="Baybayan P."/>
            <person name="Concepcion G."/>
            <person name="Jordan M."/>
            <person name="Riva A."/>
            <person name="Barbazuk W."/>
            <person name="Harkins T."/>
        </authorList>
    </citation>
    <scope>NUCLEOTIDE SEQUENCE [LARGE SCALE GENOMIC DNA]</scope>
    <source>
        <strain evidence="3">cv. Jamaican Lion 4</strain>
        <tissue evidence="2">Leaf</tissue>
    </source>
</reference>
<organism evidence="2 3">
    <name type="scientific">Cannabis sativa</name>
    <name type="common">Hemp</name>
    <name type="synonym">Marijuana</name>
    <dbReference type="NCBI Taxonomy" id="3483"/>
    <lineage>
        <taxon>Eukaryota</taxon>
        <taxon>Viridiplantae</taxon>
        <taxon>Streptophyta</taxon>
        <taxon>Embryophyta</taxon>
        <taxon>Tracheophyta</taxon>
        <taxon>Spermatophyta</taxon>
        <taxon>Magnoliopsida</taxon>
        <taxon>eudicotyledons</taxon>
        <taxon>Gunneridae</taxon>
        <taxon>Pentapetalae</taxon>
        <taxon>rosids</taxon>
        <taxon>fabids</taxon>
        <taxon>Rosales</taxon>
        <taxon>Cannabaceae</taxon>
        <taxon>Cannabis</taxon>
    </lineage>
</organism>
<evidence type="ECO:0000313" key="2">
    <source>
        <dbReference type="EMBL" id="KAF4368416.1"/>
    </source>
</evidence>
<dbReference type="Proteomes" id="UP000583929">
    <property type="component" value="Unassembled WGS sequence"/>
</dbReference>
<gene>
    <name evidence="2" type="ORF">G4B88_009631</name>
</gene>
<dbReference type="AlphaFoldDB" id="A0A7J6FCJ4"/>
<dbReference type="EMBL" id="JAATIQ010000234">
    <property type="protein sequence ID" value="KAF4368416.1"/>
    <property type="molecule type" value="Genomic_DNA"/>
</dbReference>
<protein>
    <submittedName>
        <fullName evidence="2">Uncharacterized protein</fullName>
    </submittedName>
</protein>
<evidence type="ECO:0000256" key="1">
    <source>
        <dbReference type="SAM" id="MobiDB-lite"/>
    </source>
</evidence>
<evidence type="ECO:0000313" key="3">
    <source>
        <dbReference type="Proteomes" id="UP000583929"/>
    </source>
</evidence>
<comment type="caution">
    <text evidence="2">The sequence shown here is derived from an EMBL/GenBank/DDBJ whole genome shotgun (WGS) entry which is preliminary data.</text>
</comment>
<name>A0A7J6FCJ4_CANSA</name>